<comment type="caution">
    <text evidence="2">The sequence shown here is derived from an EMBL/GenBank/DDBJ whole genome shotgun (WGS) entry which is preliminary data.</text>
</comment>
<gene>
    <name evidence="2" type="ORF">PLEPLA_LOCUS30034</name>
</gene>
<feature type="compositionally biased region" description="Polar residues" evidence="1">
    <location>
        <begin position="260"/>
        <end position="284"/>
    </location>
</feature>
<evidence type="ECO:0000256" key="1">
    <source>
        <dbReference type="SAM" id="MobiDB-lite"/>
    </source>
</evidence>
<proteinExistence type="predicted"/>
<feature type="region of interest" description="Disordered" evidence="1">
    <location>
        <begin position="247"/>
        <end position="284"/>
    </location>
</feature>
<evidence type="ECO:0000313" key="3">
    <source>
        <dbReference type="Proteomes" id="UP001153269"/>
    </source>
</evidence>
<dbReference type="AlphaFoldDB" id="A0A9N7V553"/>
<sequence length="284" mass="31481">MDPLDTPTGTDDQTENGRTVEDSRSPQRPGVPCSDFQAVLLAIVDQRCEAGSTQRKHIRHSCKIKHLHCAVFVHVDVIAHLNADRLHMPAQANILADWRQGRLRDVSSFGRGSLPSTLCSWCDITGRVGQTGVCWDSRAQTNHERTEAEKGKDDKTARNAVERGKRSDQELKNEKRGGKIDDRRGERERGLLTISYMPTAPFSIQKQSARVQLQSSSSPSSASSHACLHALRPTFYWRLYGVPRGQRDRGGGASHAGQAKPSQAMSTYLPMNSYSQTFPSRGET</sequence>
<organism evidence="2 3">
    <name type="scientific">Pleuronectes platessa</name>
    <name type="common">European plaice</name>
    <dbReference type="NCBI Taxonomy" id="8262"/>
    <lineage>
        <taxon>Eukaryota</taxon>
        <taxon>Metazoa</taxon>
        <taxon>Chordata</taxon>
        <taxon>Craniata</taxon>
        <taxon>Vertebrata</taxon>
        <taxon>Euteleostomi</taxon>
        <taxon>Actinopterygii</taxon>
        <taxon>Neopterygii</taxon>
        <taxon>Teleostei</taxon>
        <taxon>Neoteleostei</taxon>
        <taxon>Acanthomorphata</taxon>
        <taxon>Carangaria</taxon>
        <taxon>Pleuronectiformes</taxon>
        <taxon>Pleuronectoidei</taxon>
        <taxon>Pleuronectidae</taxon>
        <taxon>Pleuronectes</taxon>
    </lineage>
</organism>
<feature type="region of interest" description="Disordered" evidence="1">
    <location>
        <begin position="1"/>
        <end position="31"/>
    </location>
</feature>
<name>A0A9N7V553_PLEPL</name>
<dbReference type="Proteomes" id="UP001153269">
    <property type="component" value="Unassembled WGS sequence"/>
</dbReference>
<reference evidence="2" key="1">
    <citation type="submission" date="2020-03" db="EMBL/GenBank/DDBJ databases">
        <authorList>
            <person name="Weist P."/>
        </authorList>
    </citation>
    <scope>NUCLEOTIDE SEQUENCE</scope>
</reference>
<evidence type="ECO:0000313" key="2">
    <source>
        <dbReference type="EMBL" id="CAB1442363.1"/>
    </source>
</evidence>
<protein>
    <submittedName>
        <fullName evidence="2">Uncharacterized protein</fullName>
    </submittedName>
</protein>
<dbReference type="EMBL" id="CADEAL010002835">
    <property type="protein sequence ID" value="CAB1442363.1"/>
    <property type="molecule type" value="Genomic_DNA"/>
</dbReference>
<feature type="region of interest" description="Disordered" evidence="1">
    <location>
        <begin position="141"/>
        <end position="186"/>
    </location>
</feature>
<accession>A0A9N7V553</accession>
<keyword evidence="3" id="KW-1185">Reference proteome</keyword>